<dbReference type="PANTHER" id="PTHR33908:SF11">
    <property type="entry name" value="MEMBRANE PROTEIN"/>
    <property type="match status" value="1"/>
</dbReference>
<evidence type="ECO:0000256" key="2">
    <source>
        <dbReference type="ARBA" id="ARBA00022475"/>
    </source>
</evidence>
<evidence type="ECO:0000313" key="9">
    <source>
        <dbReference type="EMBL" id="BDA79147.1"/>
    </source>
</evidence>
<dbReference type="PANTHER" id="PTHR33908">
    <property type="entry name" value="MANNOSYLTRANSFERASE YKCB-RELATED"/>
    <property type="match status" value="1"/>
</dbReference>
<feature type="transmembrane region" description="Helical" evidence="8">
    <location>
        <begin position="66"/>
        <end position="99"/>
    </location>
</feature>
<evidence type="ECO:0000256" key="7">
    <source>
        <dbReference type="ARBA" id="ARBA00023136"/>
    </source>
</evidence>
<feature type="transmembrane region" description="Helical" evidence="8">
    <location>
        <begin position="106"/>
        <end position="122"/>
    </location>
</feature>
<evidence type="ECO:0000256" key="1">
    <source>
        <dbReference type="ARBA" id="ARBA00004651"/>
    </source>
</evidence>
<comment type="subcellular location">
    <subcellularLocation>
        <location evidence="1">Cell membrane</location>
        <topology evidence="1">Multi-pass membrane protein</topology>
    </subcellularLocation>
</comment>
<keyword evidence="7 8" id="KW-0472">Membrane</keyword>
<dbReference type="RefSeq" id="WP_109019429.1">
    <property type="nucleotide sequence ID" value="NZ_AP025028.1"/>
</dbReference>
<evidence type="ECO:0000256" key="8">
    <source>
        <dbReference type="SAM" id="Phobius"/>
    </source>
</evidence>
<keyword evidence="2" id="KW-1003">Cell membrane</keyword>
<feature type="transmembrane region" description="Helical" evidence="8">
    <location>
        <begin position="287"/>
        <end position="306"/>
    </location>
</feature>
<keyword evidence="5 8" id="KW-0812">Transmembrane</keyword>
<evidence type="ECO:0000256" key="6">
    <source>
        <dbReference type="ARBA" id="ARBA00022989"/>
    </source>
</evidence>
<feature type="transmembrane region" description="Helical" evidence="8">
    <location>
        <begin position="312"/>
        <end position="331"/>
    </location>
</feature>
<feature type="transmembrane region" description="Helical" evidence="8">
    <location>
        <begin position="252"/>
        <end position="275"/>
    </location>
</feature>
<feature type="transmembrane region" description="Helical" evidence="8">
    <location>
        <begin position="7"/>
        <end position="27"/>
    </location>
</feature>
<keyword evidence="6 8" id="KW-1133">Transmembrane helix</keyword>
<evidence type="ECO:0000256" key="3">
    <source>
        <dbReference type="ARBA" id="ARBA00022676"/>
    </source>
</evidence>
<dbReference type="InterPro" id="IPR050297">
    <property type="entry name" value="LipidA_mod_glycosyltrf_83"/>
</dbReference>
<sequence>MKQNSNWVNGLYPVLFIVAAFLFRLPVLNLSTVDWDETTYLILGKTVVDGHFPYVYYWDLKPIGTYLIYSVFILFFGYDIFTIRIATVLFSGLSAYLLFLILKKRDRLTAIIGGFLFLYLITKSGDSGLSGNTEIFFIPFEIAGFYFFTGRRYFVSGLSFGIAFIVKYIIVYDAFFLGCIISFATIRLVYGTKNYKEFLKPVLYGLGFVFPFSLVAFAYFITGNWNAYLEPILIAISKYGTGDLERTKLDFIFSYIKFIYPLVLIFLLGFATIPFKRCFRILRSDRFLILIGLNLTSLYASTWTGYLFDHYYLQVLPFSILLSFGFLRFSLPARTREKKIITYLGFAALLVLSFQLIKSSYKEFHKFEDVPKQVATYIKEKDEKATLFVGKGWHASYVYLDMLPPVRYIQPSCYTSAPFRSKFNVDLDGMFSDLGGANVHWIQWADKDLLSGDFKSIDEYKLRLRDYLLKNSFYLDKEFAYNVKLYKRKTEK</sequence>
<evidence type="ECO:0000256" key="4">
    <source>
        <dbReference type="ARBA" id="ARBA00022679"/>
    </source>
</evidence>
<keyword evidence="3" id="KW-0328">Glycosyltransferase</keyword>
<feature type="transmembrane region" description="Helical" evidence="8">
    <location>
        <begin position="202"/>
        <end position="221"/>
    </location>
</feature>
<accession>A0ABM7UJU6</accession>
<gene>
    <name evidence="9" type="ORF">LPTSP3_g20770</name>
</gene>
<evidence type="ECO:0000313" key="10">
    <source>
        <dbReference type="Proteomes" id="UP000245263"/>
    </source>
</evidence>
<dbReference type="EMBL" id="AP025028">
    <property type="protein sequence ID" value="BDA79147.1"/>
    <property type="molecule type" value="Genomic_DNA"/>
</dbReference>
<protein>
    <recommendedName>
        <fullName evidence="11">Glycosyltransferase RgtA/B/C/D-like domain-containing protein</fullName>
    </recommendedName>
</protein>
<evidence type="ECO:0008006" key="11">
    <source>
        <dbReference type="Google" id="ProtNLM"/>
    </source>
</evidence>
<organism evidence="9 10">
    <name type="scientific">Leptospira kobayashii</name>
    <dbReference type="NCBI Taxonomy" id="1917830"/>
    <lineage>
        <taxon>Bacteria</taxon>
        <taxon>Pseudomonadati</taxon>
        <taxon>Spirochaetota</taxon>
        <taxon>Spirochaetia</taxon>
        <taxon>Leptospirales</taxon>
        <taxon>Leptospiraceae</taxon>
        <taxon>Leptospira</taxon>
    </lineage>
</organism>
<feature type="transmembrane region" description="Helical" evidence="8">
    <location>
        <begin position="169"/>
        <end position="190"/>
    </location>
</feature>
<reference evidence="9 10" key="1">
    <citation type="submission" date="2021-08" db="EMBL/GenBank/DDBJ databases">
        <title>Complete genome sequence of Leptospira kobayashii strain E30.</title>
        <authorList>
            <person name="Nakao R."/>
            <person name="Nakamura S."/>
            <person name="Masuzawa T."/>
            <person name="Koizumi N."/>
        </authorList>
    </citation>
    <scope>NUCLEOTIDE SEQUENCE [LARGE SCALE GENOMIC DNA]</scope>
    <source>
        <strain evidence="9 10">E30</strain>
    </source>
</reference>
<keyword evidence="4" id="KW-0808">Transferase</keyword>
<keyword evidence="10" id="KW-1185">Reference proteome</keyword>
<proteinExistence type="predicted"/>
<name>A0ABM7UJU6_9LEPT</name>
<evidence type="ECO:0000256" key="5">
    <source>
        <dbReference type="ARBA" id="ARBA00022692"/>
    </source>
</evidence>
<feature type="transmembrane region" description="Helical" evidence="8">
    <location>
        <begin position="340"/>
        <end position="357"/>
    </location>
</feature>
<dbReference type="Proteomes" id="UP000245263">
    <property type="component" value="Chromosome 1"/>
</dbReference>